<keyword evidence="8" id="KW-0067">ATP-binding</keyword>
<dbReference type="PROSITE" id="PS50929">
    <property type="entry name" value="ABC_TM1F"/>
    <property type="match status" value="2"/>
</dbReference>
<evidence type="ECO:0000313" key="17">
    <source>
        <dbReference type="Proteomes" id="UP000030752"/>
    </source>
</evidence>
<dbReference type="HOGENOM" id="CLU_000604_27_6_1"/>
<feature type="transmembrane region" description="Helical" evidence="13">
    <location>
        <begin position="268"/>
        <end position="289"/>
    </location>
</feature>
<feature type="transmembrane region" description="Helical" evidence="13">
    <location>
        <begin position="416"/>
        <end position="434"/>
    </location>
</feature>
<dbReference type="InterPro" id="IPR036640">
    <property type="entry name" value="ABC1_TM_sf"/>
</dbReference>
<evidence type="ECO:0000256" key="10">
    <source>
        <dbReference type="ARBA" id="ARBA00023136"/>
    </source>
</evidence>
<feature type="region of interest" description="Disordered" evidence="12">
    <location>
        <begin position="319"/>
        <end position="361"/>
    </location>
</feature>
<organism evidence="16 17">
    <name type="scientific">Cyphellophora europaea (strain CBS 101466)</name>
    <name type="common">Phialophora europaea</name>
    <dbReference type="NCBI Taxonomy" id="1220924"/>
    <lineage>
        <taxon>Eukaryota</taxon>
        <taxon>Fungi</taxon>
        <taxon>Dikarya</taxon>
        <taxon>Ascomycota</taxon>
        <taxon>Pezizomycotina</taxon>
        <taxon>Eurotiomycetes</taxon>
        <taxon>Chaetothyriomycetidae</taxon>
        <taxon>Chaetothyriales</taxon>
        <taxon>Cyphellophoraceae</taxon>
        <taxon>Cyphellophora</taxon>
    </lineage>
</organism>
<dbReference type="EMBL" id="KI635846">
    <property type="protein sequence ID" value="ETN44233.1"/>
    <property type="molecule type" value="Genomic_DNA"/>
</dbReference>
<feature type="compositionally biased region" description="Low complexity" evidence="12">
    <location>
        <begin position="327"/>
        <end position="336"/>
    </location>
</feature>
<dbReference type="RefSeq" id="XP_008713675.1">
    <property type="nucleotide sequence ID" value="XM_008715453.1"/>
</dbReference>
<accession>W2S853</accession>
<evidence type="ECO:0000256" key="4">
    <source>
        <dbReference type="ARBA" id="ARBA00022475"/>
    </source>
</evidence>
<keyword evidence="7" id="KW-0547">Nucleotide-binding</keyword>
<dbReference type="InterPro" id="IPR003593">
    <property type="entry name" value="AAA+_ATPase"/>
</dbReference>
<keyword evidence="4" id="KW-1003">Cell membrane</keyword>
<evidence type="ECO:0000256" key="5">
    <source>
        <dbReference type="ARBA" id="ARBA00022692"/>
    </source>
</evidence>
<feature type="transmembrane region" description="Helical" evidence="13">
    <location>
        <begin position="110"/>
        <end position="130"/>
    </location>
</feature>
<protein>
    <recommendedName>
        <fullName evidence="18">ABC transporter</fullName>
    </recommendedName>
</protein>
<evidence type="ECO:0000256" key="12">
    <source>
        <dbReference type="SAM" id="MobiDB-lite"/>
    </source>
</evidence>
<evidence type="ECO:0008006" key="18">
    <source>
        <dbReference type="Google" id="ProtNLM"/>
    </source>
</evidence>
<feature type="domain" description="ABC transporter" evidence="14">
    <location>
        <begin position="1222"/>
        <end position="1439"/>
    </location>
</feature>
<dbReference type="InterPro" id="IPR017871">
    <property type="entry name" value="ABC_transporter-like_CS"/>
</dbReference>
<dbReference type="InterPro" id="IPR027417">
    <property type="entry name" value="P-loop_NTPase"/>
</dbReference>
<dbReference type="GO" id="GO:0140359">
    <property type="term" value="F:ABC-type transporter activity"/>
    <property type="evidence" value="ECO:0007669"/>
    <property type="project" value="InterPro"/>
</dbReference>
<evidence type="ECO:0000259" key="14">
    <source>
        <dbReference type="PROSITE" id="PS50893"/>
    </source>
</evidence>
<dbReference type="PROSITE" id="PS00211">
    <property type="entry name" value="ABC_TRANSPORTER_1"/>
    <property type="match status" value="2"/>
</dbReference>
<dbReference type="GO" id="GO:0005737">
    <property type="term" value="C:cytoplasm"/>
    <property type="evidence" value="ECO:0007669"/>
    <property type="project" value="UniProtKB-ARBA"/>
</dbReference>
<feature type="transmembrane region" description="Helical" evidence="13">
    <location>
        <begin position="1048"/>
        <end position="1067"/>
    </location>
</feature>
<evidence type="ECO:0000256" key="13">
    <source>
        <dbReference type="SAM" id="Phobius"/>
    </source>
</evidence>
<dbReference type="OrthoDB" id="6500128at2759"/>
<sequence length="1443" mass="160110">MKKPKWMRPFIEEPIPSDKQDDPKRSLRLPWTAAIAVFLCSIGLACQLVTVLVPSTGFAFNIVLAAVWAGATLLLVLWRPRTGSSLRALAYAGLVSAHIALLLVRKRNRQGFGGTFNCISTLISCLILLIELNMPLRDSTWPRDGIAKPGSEPTVALRSPEDCLTTWQWMSVTWMEPLIKLGSKRQLNTSDVWFLPYEFQHRPLHDAFRELQGSVLGRLLRANWIDLFVLTVLGFAELAADFSTPLVLQLLLKSMDRIASDKVPAMKFAVLMLAVRLVDAQVQVLALWFGRRAYERSRGEMMTMLYEKTLKRKIVGHLPEAKESEEANGSSEANGATDGSDNSEETEGLLNGQSKKTASTTRGRLDRVLHRVRGMFSGARAPEPPAQKSASIGKILNVLRNDVYEVAQRFWEFQTLIFAPCGTVIAAFLVWRLLGWACLLGIAVVIFAQIINAFLVRILISWETTRRAATDTKLQRISEYVEAIRHLRWYGWHPSWLEGIMSARQRELNLKVVTQLWTLAVIFVNQLGSGVLPVAAFFAYTAIAKQELRVDIAFPALQLFAMLQKRLQQLPNMITVLLNAKVAMGRLESFMNEPDKPENPAADSSDQLELKGASFSWPGISHTILRNVDIKFPQGLSLVVGRVGAGKTALLQGLLGELDLESGHLVKPADTPIAYCLQTPWLESMSIRDNILFNSPYDDDRYKRTLDACALTPDLATFEHGDLSAIGENGIGLSGGQKARVALARAVYSHAPILLLDDPISALDQQTAEWIVKRCFTGKLVEGRTVVLATHRTDLCQNIAVQTIEVTDGTARLVQGTYVDGAAELAHVISTDHRLDTEQKKMEAAAIRDKFEDEEHRAHGGVQLAVYWEYIKAGQLRWWLMLAISASAFQLLRIAESWFLKEWGEAYNRGTEQLVGMLTFPLNVRVLETPVSGVFKRFPDPSEDVYPWLKGYLTIVVLGPVALVIGQAFMVTLTYMAGKNMFREIMFRISNAPFRYYDVTPIGRLLNRLTSDAGTLDGNISQQFTQVIFQGVAWLSSIFVFAGVTPAFLVFSLLLTATFVWIFMRFLPTSQSLRRLEMVSLSPLMSNFGALLGGLTTVRAFCAQPAFLARVITVVDEFQKNDHFYWSLQEWLMYRFDVLSSLSTFALTCLAVYSGLTPGLTAFVLIAAQQFVASTHALCRQYGQLQLDFVSVERVVELIHLESEEPGDIKPPASWPKYGAEVEFQDVSIKYTPTAAPAVSDINLKIEGGKHTAIVGRTGSGKSTLSLSLLATTPLSSGKIIIDGIDISRVDKTTLRSRITFLAQDPILFPGSLRHNLDPQSEHSDAECTTALSLACLDTTRFTLDFEVAAHGHNLSQGQRQLVSLARALLRKSAVVIMDEATASVDLETAEQVYRVVRDELQRNGSTVVSVAHRRGAMQGVDATVTLVGGVMESVIRETGNER</sequence>
<keyword evidence="9 13" id="KW-1133">Transmembrane helix</keyword>
<dbReference type="GO" id="GO:0005886">
    <property type="term" value="C:plasma membrane"/>
    <property type="evidence" value="ECO:0007669"/>
    <property type="project" value="UniProtKB-SubCell"/>
</dbReference>
<dbReference type="GO" id="GO:0005524">
    <property type="term" value="F:ATP binding"/>
    <property type="evidence" value="ECO:0007669"/>
    <property type="project" value="UniProtKB-KW"/>
</dbReference>
<feature type="compositionally biased region" description="Polar residues" evidence="12">
    <location>
        <begin position="351"/>
        <end position="361"/>
    </location>
</feature>
<keyword evidence="5 13" id="KW-0812">Transmembrane</keyword>
<dbReference type="InParanoid" id="W2S853"/>
<dbReference type="InterPro" id="IPR050173">
    <property type="entry name" value="ABC_transporter_C-like"/>
</dbReference>
<dbReference type="InterPro" id="IPR011527">
    <property type="entry name" value="ABC1_TM_dom"/>
</dbReference>
<evidence type="ECO:0000256" key="7">
    <source>
        <dbReference type="ARBA" id="ARBA00022741"/>
    </source>
</evidence>
<dbReference type="CDD" id="cd18604">
    <property type="entry name" value="ABC_6TM_VMR1_D2_like"/>
    <property type="match status" value="1"/>
</dbReference>
<dbReference type="STRING" id="1220924.W2S853"/>
<dbReference type="SMART" id="SM00382">
    <property type="entry name" value="AAA"/>
    <property type="match status" value="2"/>
</dbReference>
<dbReference type="Proteomes" id="UP000030752">
    <property type="component" value="Unassembled WGS sequence"/>
</dbReference>
<dbReference type="Gene3D" id="1.20.1560.10">
    <property type="entry name" value="ABC transporter type 1, transmembrane domain"/>
    <property type="match status" value="2"/>
</dbReference>
<feature type="domain" description="ABC transmembrane type-1" evidence="15">
    <location>
        <begin position="931"/>
        <end position="1187"/>
    </location>
</feature>
<dbReference type="FunFam" id="1.20.1560.10:FF:000013">
    <property type="entry name" value="ABC transporter C family member 2"/>
    <property type="match status" value="1"/>
</dbReference>
<feature type="transmembrane region" description="Helical" evidence="13">
    <location>
        <begin position="440"/>
        <end position="460"/>
    </location>
</feature>
<dbReference type="Pfam" id="PF00664">
    <property type="entry name" value="ABC_membrane"/>
    <property type="match status" value="2"/>
</dbReference>
<dbReference type="eggNOG" id="KOG0054">
    <property type="taxonomic scope" value="Eukaryota"/>
</dbReference>
<feature type="domain" description="ABC transporter" evidence="14">
    <location>
        <begin position="608"/>
        <end position="833"/>
    </location>
</feature>
<dbReference type="FunFam" id="3.40.50.300:FF:002145">
    <property type="entry name" value="ABC transporter (MsbA subfamily)"/>
    <property type="match status" value="1"/>
</dbReference>
<dbReference type="SUPFAM" id="SSF52540">
    <property type="entry name" value="P-loop containing nucleoside triphosphate hydrolases"/>
    <property type="match status" value="2"/>
</dbReference>
<evidence type="ECO:0000256" key="3">
    <source>
        <dbReference type="ARBA" id="ARBA00022448"/>
    </source>
</evidence>
<dbReference type="PANTHER" id="PTHR24223">
    <property type="entry name" value="ATP-BINDING CASSETTE SUB-FAMILY C"/>
    <property type="match status" value="1"/>
</dbReference>
<feature type="transmembrane region" description="Helical" evidence="13">
    <location>
        <begin position="227"/>
        <end position="248"/>
    </location>
</feature>
<feature type="transmembrane region" description="Helical" evidence="13">
    <location>
        <begin position="29"/>
        <end position="52"/>
    </location>
</feature>
<feature type="domain" description="ABC transmembrane type-1" evidence="15">
    <location>
        <begin position="228"/>
        <end position="579"/>
    </location>
</feature>
<feature type="transmembrane region" description="Helical" evidence="13">
    <location>
        <begin position="952"/>
        <end position="978"/>
    </location>
</feature>
<evidence type="ECO:0000256" key="9">
    <source>
        <dbReference type="ARBA" id="ARBA00022989"/>
    </source>
</evidence>
<dbReference type="VEuPathDB" id="FungiDB:HMPREF1541_10784"/>
<dbReference type="SUPFAM" id="SSF90123">
    <property type="entry name" value="ABC transporter transmembrane region"/>
    <property type="match status" value="2"/>
</dbReference>
<feature type="transmembrane region" description="Helical" evidence="13">
    <location>
        <begin position="85"/>
        <end position="104"/>
    </location>
</feature>
<evidence type="ECO:0000256" key="1">
    <source>
        <dbReference type="ARBA" id="ARBA00004651"/>
    </source>
</evidence>
<evidence type="ECO:0000259" key="15">
    <source>
        <dbReference type="PROSITE" id="PS50929"/>
    </source>
</evidence>
<keyword evidence="3" id="KW-0813">Transport</keyword>
<dbReference type="PANTHER" id="PTHR24223:SF415">
    <property type="entry name" value="FI20190P1"/>
    <property type="match status" value="1"/>
</dbReference>
<keyword evidence="6" id="KW-0677">Repeat</keyword>
<feature type="transmembrane region" description="Helical" evidence="13">
    <location>
        <begin position="1088"/>
        <end position="1112"/>
    </location>
</feature>
<evidence type="ECO:0000256" key="6">
    <source>
        <dbReference type="ARBA" id="ARBA00022737"/>
    </source>
</evidence>
<evidence type="ECO:0000256" key="2">
    <source>
        <dbReference type="ARBA" id="ARBA00009726"/>
    </source>
</evidence>
<proteinExistence type="inferred from homology"/>
<dbReference type="InterPro" id="IPR003439">
    <property type="entry name" value="ABC_transporter-like_ATP-bd"/>
</dbReference>
<name>W2S853_CYPE1</name>
<evidence type="ECO:0000256" key="11">
    <source>
        <dbReference type="ARBA" id="ARBA00023180"/>
    </source>
</evidence>
<evidence type="ECO:0000256" key="8">
    <source>
        <dbReference type="ARBA" id="ARBA00022840"/>
    </source>
</evidence>
<comment type="similarity">
    <text evidence="2">Belongs to the ABC transporter superfamily. ABCC family. Conjugate transporter (TC 3.A.1.208) subfamily.</text>
</comment>
<keyword evidence="11" id="KW-0325">Glycoprotein</keyword>
<evidence type="ECO:0000313" key="16">
    <source>
        <dbReference type="EMBL" id="ETN44233.1"/>
    </source>
</evidence>
<gene>
    <name evidence="16" type="ORF">HMPREF1541_10784</name>
</gene>
<dbReference type="GO" id="GO:0016887">
    <property type="term" value="F:ATP hydrolysis activity"/>
    <property type="evidence" value="ECO:0007669"/>
    <property type="project" value="InterPro"/>
</dbReference>
<keyword evidence="10 13" id="KW-0472">Membrane</keyword>
<dbReference type="PROSITE" id="PS50893">
    <property type="entry name" value="ABC_TRANSPORTER_2"/>
    <property type="match status" value="2"/>
</dbReference>
<dbReference type="Pfam" id="PF00005">
    <property type="entry name" value="ABC_tran"/>
    <property type="match status" value="2"/>
</dbReference>
<comment type="subcellular location">
    <subcellularLocation>
        <location evidence="1">Cell membrane</location>
        <topology evidence="1">Multi-pass membrane protein</topology>
    </subcellularLocation>
</comment>
<reference evidence="16 17" key="1">
    <citation type="submission" date="2013-03" db="EMBL/GenBank/DDBJ databases">
        <title>The Genome Sequence of Phialophora europaea CBS 101466.</title>
        <authorList>
            <consortium name="The Broad Institute Genomics Platform"/>
            <person name="Cuomo C."/>
            <person name="de Hoog S."/>
            <person name="Gorbushina A."/>
            <person name="Walker B."/>
            <person name="Young S.K."/>
            <person name="Zeng Q."/>
            <person name="Gargeya S."/>
            <person name="Fitzgerald M."/>
            <person name="Haas B."/>
            <person name="Abouelleil A."/>
            <person name="Allen A.W."/>
            <person name="Alvarado L."/>
            <person name="Arachchi H.M."/>
            <person name="Berlin A.M."/>
            <person name="Chapman S.B."/>
            <person name="Gainer-Dewar J."/>
            <person name="Goldberg J."/>
            <person name="Griggs A."/>
            <person name="Gujja S."/>
            <person name="Hansen M."/>
            <person name="Howarth C."/>
            <person name="Imamovic A."/>
            <person name="Ireland A."/>
            <person name="Larimer J."/>
            <person name="McCowan C."/>
            <person name="Murphy C."/>
            <person name="Pearson M."/>
            <person name="Poon T.W."/>
            <person name="Priest M."/>
            <person name="Roberts A."/>
            <person name="Saif S."/>
            <person name="Shea T."/>
            <person name="Sisk P."/>
            <person name="Sykes S."/>
            <person name="Wortman J."/>
            <person name="Nusbaum C."/>
            <person name="Birren B."/>
        </authorList>
    </citation>
    <scope>NUCLEOTIDE SEQUENCE [LARGE SCALE GENOMIC DNA]</scope>
    <source>
        <strain evidence="16 17">CBS 101466</strain>
    </source>
</reference>
<dbReference type="CDD" id="cd18596">
    <property type="entry name" value="ABC_6TM_VMR1_D1_like"/>
    <property type="match status" value="1"/>
</dbReference>
<feature type="transmembrane region" description="Helical" evidence="13">
    <location>
        <begin position="58"/>
        <end position="78"/>
    </location>
</feature>
<dbReference type="Gene3D" id="3.40.50.300">
    <property type="entry name" value="P-loop containing nucleotide triphosphate hydrolases"/>
    <property type="match status" value="2"/>
</dbReference>
<dbReference type="GeneID" id="19978123"/>
<keyword evidence="17" id="KW-1185">Reference proteome</keyword>
<feature type="transmembrane region" description="Helical" evidence="13">
    <location>
        <begin position="1132"/>
        <end position="1153"/>
    </location>
</feature>
<dbReference type="CDD" id="cd03250">
    <property type="entry name" value="ABCC_MRP_domain1"/>
    <property type="match status" value="1"/>
</dbReference>